<proteinExistence type="inferred from homology"/>
<evidence type="ECO:0000313" key="13">
    <source>
        <dbReference type="Proteomes" id="UP000069632"/>
    </source>
</evidence>
<feature type="active site" description="Nucleophile; methyl group acceptor" evidence="9">
    <location>
        <position position="120"/>
    </location>
</feature>
<dbReference type="RefSeq" id="WP_075540392.1">
    <property type="nucleotide sequence ID" value="NZ_CP053844.1"/>
</dbReference>
<keyword evidence="3 9" id="KW-0963">Cytoplasm</keyword>
<evidence type="ECO:0000256" key="6">
    <source>
        <dbReference type="ARBA" id="ARBA00022763"/>
    </source>
</evidence>
<dbReference type="InterPro" id="IPR008332">
    <property type="entry name" value="MethylG_MeTrfase_N"/>
</dbReference>
<dbReference type="EMBL" id="FIZP01000008">
    <property type="protein sequence ID" value="CZE48532.1"/>
    <property type="molecule type" value="Genomic_DNA"/>
</dbReference>
<dbReference type="Gene3D" id="3.30.160.70">
    <property type="entry name" value="Methylated DNA-protein cysteine methyltransferase domain"/>
    <property type="match status" value="1"/>
</dbReference>
<accession>A0A128EJE7</accession>
<keyword evidence="5 9" id="KW-0808">Transferase</keyword>
<dbReference type="GO" id="GO:0003908">
    <property type="term" value="F:methylated-DNA-[protein]-cysteine S-methyltransferase activity"/>
    <property type="evidence" value="ECO:0007669"/>
    <property type="project" value="UniProtKB-UniRule"/>
</dbReference>
<dbReference type="InterPro" id="IPR014048">
    <property type="entry name" value="MethylDNA_cys_MeTrfase_DNA-bd"/>
</dbReference>
<dbReference type="Pfam" id="PF01035">
    <property type="entry name" value="DNA_binding_1"/>
    <property type="match status" value="1"/>
</dbReference>
<dbReference type="Proteomes" id="UP000069632">
    <property type="component" value="Unassembled WGS sequence"/>
</dbReference>
<comment type="catalytic activity">
    <reaction evidence="8 9">
        <text>a 6-O-methyl-2'-deoxyguanosine in DNA + L-cysteinyl-[protein] = S-methyl-L-cysteinyl-[protein] + a 2'-deoxyguanosine in DNA</text>
        <dbReference type="Rhea" id="RHEA:24000"/>
        <dbReference type="Rhea" id="RHEA-COMP:10131"/>
        <dbReference type="Rhea" id="RHEA-COMP:10132"/>
        <dbReference type="Rhea" id="RHEA-COMP:11367"/>
        <dbReference type="Rhea" id="RHEA-COMP:11368"/>
        <dbReference type="ChEBI" id="CHEBI:29950"/>
        <dbReference type="ChEBI" id="CHEBI:82612"/>
        <dbReference type="ChEBI" id="CHEBI:85445"/>
        <dbReference type="ChEBI" id="CHEBI:85448"/>
        <dbReference type="EC" id="2.1.1.63"/>
    </reaction>
</comment>
<dbReference type="Gene3D" id="1.10.10.10">
    <property type="entry name" value="Winged helix-like DNA-binding domain superfamily/Winged helix DNA-binding domain"/>
    <property type="match status" value="1"/>
</dbReference>
<keyword evidence="4 9" id="KW-0489">Methyltransferase</keyword>
<dbReference type="InterPro" id="IPR036631">
    <property type="entry name" value="MGMT_N_sf"/>
</dbReference>
<feature type="domain" description="Methylguanine DNA methyltransferase ribonuclease-like" evidence="11">
    <location>
        <begin position="5"/>
        <end position="63"/>
    </location>
</feature>
<evidence type="ECO:0000256" key="5">
    <source>
        <dbReference type="ARBA" id="ARBA00022679"/>
    </source>
</evidence>
<name>A0A128EJE7_9BACT</name>
<keyword evidence="6 9" id="KW-0227">DNA damage</keyword>
<evidence type="ECO:0000256" key="7">
    <source>
        <dbReference type="ARBA" id="ARBA00023204"/>
    </source>
</evidence>
<dbReference type="SUPFAM" id="SSF53155">
    <property type="entry name" value="Methylated DNA-protein cysteine methyltransferase domain"/>
    <property type="match status" value="1"/>
</dbReference>
<evidence type="ECO:0000256" key="2">
    <source>
        <dbReference type="ARBA" id="ARBA00008711"/>
    </source>
</evidence>
<evidence type="ECO:0000256" key="3">
    <source>
        <dbReference type="ARBA" id="ARBA00022490"/>
    </source>
</evidence>
<gene>
    <name evidence="12" type="primary">ogt</name>
    <name evidence="12" type="ORF">ERS672216_01464</name>
</gene>
<comment type="function">
    <text evidence="9">Involved in the cellular defense against the biological effects of O6-methylguanine (O6-MeG) and O4-methylthymine (O4-MeT) in DNA. Repairs the methylated nucleobase in DNA by stoichiometrically transferring the methyl group to a cysteine residue in the enzyme. This is a suicide reaction: the enzyme is irreversibly inactivated.</text>
</comment>
<evidence type="ECO:0000256" key="8">
    <source>
        <dbReference type="ARBA" id="ARBA00049348"/>
    </source>
</evidence>
<dbReference type="PANTHER" id="PTHR10815">
    <property type="entry name" value="METHYLATED-DNA--PROTEIN-CYSTEINE METHYLTRANSFERASE"/>
    <property type="match status" value="1"/>
</dbReference>
<evidence type="ECO:0000256" key="9">
    <source>
        <dbReference type="HAMAP-Rule" id="MF_00772"/>
    </source>
</evidence>
<dbReference type="InterPro" id="IPR036388">
    <property type="entry name" value="WH-like_DNA-bd_sf"/>
</dbReference>
<dbReference type="InterPro" id="IPR001497">
    <property type="entry name" value="MethylDNA_cys_MeTrfase_AS"/>
</dbReference>
<organism evidence="12 13">
    <name type="scientific">Campylobacter geochelonis</name>
    <dbReference type="NCBI Taxonomy" id="1780362"/>
    <lineage>
        <taxon>Bacteria</taxon>
        <taxon>Pseudomonadati</taxon>
        <taxon>Campylobacterota</taxon>
        <taxon>Epsilonproteobacteria</taxon>
        <taxon>Campylobacterales</taxon>
        <taxon>Campylobacteraceae</taxon>
        <taxon>Campylobacter</taxon>
    </lineage>
</organism>
<dbReference type="FunFam" id="1.10.10.10:FF:000214">
    <property type="entry name" value="Methylated-DNA--protein-cysteine methyltransferase"/>
    <property type="match status" value="1"/>
</dbReference>
<dbReference type="GO" id="GO:0006307">
    <property type="term" value="P:DNA alkylation repair"/>
    <property type="evidence" value="ECO:0007669"/>
    <property type="project" value="UniProtKB-UniRule"/>
</dbReference>
<feature type="domain" description="Methylated-DNA-[protein]-cysteine S-methyltransferase DNA binding" evidence="10">
    <location>
        <begin position="69"/>
        <end position="153"/>
    </location>
</feature>
<evidence type="ECO:0000259" key="10">
    <source>
        <dbReference type="Pfam" id="PF01035"/>
    </source>
</evidence>
<evidence type="ECO:0000259" key="11">
    <source>
        <dbReference type="Pfam" id="PF02870"/>
    </source>
</evidence>
<dbReference type="Pfam" id="PF02870">
    <property type="entry name" value="Methyltransf_1N"/>
    <property type="match status" value="1"/>
</dbReference>
<dbReference type="GO" id="GO:0005737">
    <property type="term" value="C:cytoplasm"/>
    <property type="evidence" value="ECO:0007669"/>
    <property type="project" value="UniProtKB-SubCell"/>
</dbReference>
<dbReference type="PANTHER" id="PTHR10815:SF5">
    <property type="entry name" value="METHYLATED-DNA--PROTEIN-CYSTEINE METHYLTRANSFERASE"/>
    <property type="match status" value="1"/>
</dbReference>
<evidence type="ECO:0000256" key="1">
    <source>
        <dbReference type="ARBA" id="ARBA00001286"/>
    </source>
</evidence>
<dbReference type="AlphaFoldDB" id="A0A128EJE7"/>
<dbReference type="InterPro" id="IPR023546">
    <property type="entry name" value="MGMT"/>
</dbReference>
<dbReference type="CDD" id="cd06445">
    <property type="entry name" value="ATase"/>
    <property type="match status" value="1"/>
</dbReference>
<dbReference type="OrthoDB" id="9802228at2"/>
<reference evidence="12 13" key="1">
    <citation type="submission" date="2016-02" db="EMBL/GenBank/DDBJ databases">
        <authorList>
            <consortium name="Pathogen Informatics"/>
        </authorList>
    </citation>
    <scope>NUCLEOTIDE SEQUENCE [LARGE SCALE GENOMIC DNA]</scope>
    <source>
        <strain evidence="12 13">RC20</strain>
    </source>
</reference>
<comment type="catalytic activity">
    <reaction evidence="1 9">
        <text>a 4-O-methyl-thymidine in DNA + L-cysteinyl-[protein] = a thymidine in DNA + S-methyl-L-cysteinyl-[protein]</text>
        <dbReference type="Rhea" id="RHEA:53428"/>
        <dbReference type="Rhea" id="RHEA-COMP:10131"/>
        <dbReference type="Rhea" id="RHEA-COMP:10132"/>
        <dbReference type="Rhea" id="RHEA-COMP:13555"/>
        <dbReference type="Rhea" id="RHEA-COMP:13556"/>
        <dbReference type="ChEBI" id="CHEBI:29950"/>
        <dbReference type="ChEBI" id="CHEBI:82612"/>
        <dbReference type="ChEBI" id="CHEBI:137386"/>
        <dbReference type="ChEBI" id="CHEBI:137387"/>
        <dbReference type="EC" id="2.1.1.63"/>
    </reaction>
</comment>
<dbReference type="EC" id="2.1.1.63" evidence="9"/>
<keyword evidence="13" id="KW-1185">Reference proteome</keyword>
<dbReference type="SUPFAM" id="SSF46767">
    <property type="entry name" value="Methylated DNA-protein cysteine methyltransferase, C-terminal domain"/>
    <property type="match status" value="1"/>
</dbReference>
<comment type="similarity">
    <text evidence="2 9">Belongs to the MGMT family.</text>
</comment>
<evidence type="ECO:0000313" key="12">
    <source>
        <dbReference type="EMBL" id="CZE48532.1"/>
    </source>
</evidence>
<dbReference type="InterPro" id="IPR036217">
    <property type="entry name" value="MethylDNA_cys_MeTrfase_DNAb"/>
</dbReference>
<dbReference type="GO" id="GO:0032259">
    <property type="term" value="P:methylation"/>
    <property type="evidence" value="ECO:0007669"/>
    <property type="project" value="UniProtKB-KW"/>
</dbReference>
<dbReference type="NCBIfam" id="TIGR00589">
    <property type="entry name" value="ogt"/>
    <property type="match status" value="1"/>
</dbReference>
<sequence length="159" mass="17912">METVYLKMPFCILEIKGDEMGICEINFVKEYRKSEFKNQNLKLCLSELEEYFKGNLKEFKTKIYIKGTKFQQDVYKALLEIPYGQICSYKDIATKIGKVKACRAVGSANAKNSIPIIIPCHRVVGKNGFGGYSGGDGTNGLEIKRFLLSLEGVDVSKFK</sequence>
<comment type="miscellaneous">
    <text evidence="9">This enzyme catalyzes only one turnover and therefore is not strictly catalytic. According to one definition, an enzyme is a biocatalyst that acts repeatedly and over many reaction cycles.</text>
</comment>
<keyword evidence="7 9" id="KW-0234">DNA repair</keyword>
<protein>
    <recommendedName>
        <fullName evidence="9">Methylated-DNA--protein-cysteine methyltransferase</fullName>
        <ecNumber evidence="9">2.1.1.63</ecNumber>
    </recommendedName>
    <alternativeName>
        <fullName evidence="9">6-O-methylguanine-DNA methyltransferase</fullName>
        <shortName evidence="9">MGMT</shortName>
    </alternativeName>
    <alternativeName>
        <fullName evidence="9">O-6-methylguanine-DNA-alkyltransferase</fullName>
    </alternativeName>
</protein>
<evidence type="ECO:0000256" key="4">
    <source>
        <dbReference type="ARBA" id="ARBA00022603"/>
    </source>
</evidence>
<dbReference type="HAMAP" id="MF_00772">
    <property type="entry name" value="OGT"/>
    <property type="match status" value="1"/>
</dbReference>
<comment type="subcellular location">
    <subcellularLocation>
        <location evidence="9">Cytoplasm</location>
    </subcellularLocation>
</comment>
<dbReference type="PROSITE" id="PS00374">
    <property type="entry name" value="MGMT"/>
    <property type="match status" value="1"/>
</dbReference>